<dbReference type="AlphaFoldDB" id="A0A2Z7DI60"/>
<gene>
    <name evidence="2" type="ORF">F511_04860</name>
</gene>
<protein>
    <recommendedName>
        <fullName evidence="4">Dystroglycan-like</fullName>
    </recommendedName>
</protein>
<name>A0A2Z7DI60_9LAMI</name>
<feature type="compositionally biased region" description="Polar residues" evidence="1">
    <location>
        <begin position="717"/>
        <end position="744"/>
    </location>
</feature>
<keyword evidence="3" id="KW-1185">Reference proteome</keyword>
<organism evidence="2 3">
    <name type="scientific">Dorcoceras hygrometricum</name>
    <dbReference type="NCBI Taxonomy" id="472368"/>
    <lineage>
        <taxon>Eukaryota</taxon>
        <taxon>Viridiplantae</taxon>
        <taxon>Streptophyta</taxon>
        <taxon>Embryophyta</taxon>
        <taxon>Tracheophyta</taxon>
        <taxon>Spermatophyta</taxon>
        <taxon>Magnoliopsida</taxon>
        <taxon>eudicotyledons</taxon>
        <taxon>Gunneridae</taxon>
        <taxon>Pentapetalae</taxon>
        <taxon>asterids</taxon>
        <taxon>lamiids</taxon>
        <taxon>Lamiales</taxon>
        <taxon>Gesneriaceae</taxon>
        <taxon>Didymocarpoideae</taxon>
        <taxon>Trichosporeae</taxon>
        <taxon>Loxocarpinae</taxon>
        <taxon>Dorcoceras</taxon>
    </lineage>
</organism>
<dbReference type="EMBL" id="KQ987296">
    <property type="protein sequence ID" value="KZV57423.1"/>
    <property type="molecule type" value="Genomic_DNA"/>
</dbReference>
<feature type="region of interest" description="Disordered" evidence="1">
    <location>
        <begin position="704"/>
        <end position="744"/>
    </location>
</feature>
<proteinExistence type="predicted"/>
<accession>A0A2Z7DI60</accession>
<evidence type="ECO:0008006" key="4">
    <source>
        <dbReference type="Google" id="ProtNLM"/>
    </source>
</evidence>
<reference evidence="2 3" key="1">
    <citation type="journal article" date="2015" name="Proc. Natl. Acad. Sci. U.S.A.">
        <title>The resurrection genome of Boea hygrometrica: A blueprint for survival of dehydration.</title>
        <authorList>
            <person name="Xiao L."/>
            <person name="Yang G."/>
            <person name="Zhang L."/>
            <person name="Yang X."/>
            <person name="Zhao S."/>
            <person name="Ji Z."/>
            <person name="Zhou Q."/>
            <person name="Hu M."/>
            <person name="Wang Y."/>
            <person name="Chen M."/>
            <person name="Xu Y."/>
            <person name="Jin H."/>
            <person name="Xiao X."/>
            <person name="Hu G."/>
            <person name="Bao F."/>
            <person name="Hu Y."/>
            <person name="Wan P."/>
            <person name="Li L."/>
            <person name="Deng X."/>
            <person name="Kuang T."/>
            <person name="Xiang C."/>
            <person name="Zhu J.K."/>
            <person name="Oliver M.J."/>
            <person name="He Y."/>
        </authorList>
    </citation>
    <scope>NUCLEOTIDE SEQUENCE [LARGE SCALE GENOMIC DNA]</scope>
    <source>
        <strain evidence="3">cv. XS01</strain>
    </source>
</reference>
<evidence type="ECO:0000313" key="2">
    <source>
        <dbReference type="EMBL" id="KZV57423.1"/>
    </source>
</evidence>
<dbReference type="Proteomes" id="UP000250235">
    <property type="component" value="Unassembled WGS sequence"/>
</dbReference>
<dbReference type="OrthoDB" id="848707at2759"/>
<evidence type="ECO:0000313" key="3">
    <source>
        <dbReference type="Proteomes" id="UP000250235"/>
    </source>
</evidence>
<sequence>MASLLIDNAIQIYFDSVYGMADEGMVQMFKALESSGLRGFLGCSSAIYEAALVEFFQNASLRENKVVSAVQGKAVEISEEVFAGTFEFLTEGFTEMNDVPKDLVFDARSAFSMGGEQLKTSCKKMEMKFEFRLLNDILAKTVTVKAGYFDAVTHERFLMMSAIRGGVMVNWGRLLFNIFKDMVTPTSKQARGFAVQICIILKGAPDLELGESKEFPPLKILTAKTVGTYVAKNKNIDFEEVVDEPVVKKAAPKRRPSLAVGELVAKKKGTTVGREAPVEKELAMVPVVQDPVPISVIPAVTPRAPRRRARKRKLVLQEGSDDEIVDNIIHQVIAETAEIEIGEQDSEEPVVMETTKTAAVETEKEKEIELVADEGMSLGKITDSEDTEPLSKVLELTEKSTSDEESTSIDDILAQIPEDMMLPSTTAAEPTRIKFVLGIEINGVQEGDWYKASLPQIDVADKGKEPLEEPDTVKGHPARDMFSLFCADIDFLVQLREKVIEEIVSLFQFAQLSSVGISFRYRLKGGTNFSMGRNRFSSDSYSEADAAVDRHSGPRLETIFLQSACTRKLMDFSTDGNSSSRCPEKVRRGAAARDKRRGREVERSTCVTLNGSGIQLAVGPQSLWLRNHNFGLPQRIMVKRLATSRHDPLGITDSACKNQLVMVSVHYGPFNTYIPIRSATIDIIGYPRMRASGESSTTKHRLLHASGSHPIPPPNEPKTNQYNQDLGLIHSTNGNHLESPNEGSSIDHQVTIHLHSQNITMFPTNETWYFTSQMLVSSSGGLILILTAQSTRNEFRIHIQVQIFQPPIVKTWGWARVWKNISDDLPAISPSADIPQIGETTADIPKISIPTAVISSINYTESFAHLRATIDKIHLKQVRTLKDIDDLKAVLTSRMSRLETSVQNVSTHHENIFRHLIRAVQQEVKTMKDDSTVFRQETQTGIATLNTQLSEIVAYLNRGRDDKKG</sequence>
<evidence type="ECO:0000256" key="1">
    <source>
        <dbReference type="SAM" id="MobiDB-lite"/>
    </source>
</evidence>